<protein>
    <recommendedName>
        <fullName evidence="3">Conjugal transfer protein TrbM</fullName>
    </recommendedName>
</protein>
<dbReference type="Proteomes" id="UP000256650">
    <property type="component" value="Unassembled WGS sequence"/>
</dbReference>
<sequence>MLLVCSALALQAEVKIEYLSGDTRSACEALLCLSSPNKPAECAPALNKLFSIKRKKPSDTINARKAFLNLCPIDNSDTDLKYYQTSILPLVDEECTIPSLNARIETKQDAFKEIICKEDENGMQVCNLVDKIGFRINPNLTNSCRLLASSRYSDYRLKYTCNTKFYTKEEWQSGKEIIGEISKAEFENLPLGKKLSLSKWERNKSGFFNRYSLVSKYYKAQAINKHCWINQN</sequence>
<dbReference type="InterPro" id="IPR009989">
    <property type="entry name" value="TrbM"/>
</dbReference>
<evidence type="ECO:0000313" key="2">
    <source>
        <dbReference type="Proteomes" id="UP000256650"/>
    </source>
</evidence>
<dbReference type="AlphaFoldDB" id="A0A3D8I962"/>
<evidence type="ECO:0000313" key="1">
    <source>
        <dbReference type="EMBL" id="RDU61689.1"/>
    </source>
</evidence>
<accession>A0A3D8I962</accession>
<evidence type="ECO:0008006" key="3">
    <source>
        <dbReference type="Google" id="ProtNLM"/>
    </source>
</evidence>
<organism evidence="1 2">
    <name type="scientific">Helicobacter ganmani</name>
    <dbReference type="NCBI Taxonomy" id="60246"/>
    <lineage>
        <taxon>Bacteria</taxon>
        <taxon>Pseudomonadati</taxon>
        <taxon>Campylobacterota</taxon>
        <taxon>Epsilonproteobacteria</taxon>
        <taxon>Campylobacterales</taxon>
        <taxon>Helicobacteraceae</taxon>
        <taxon>Helicobacter</taxon>
    </lineage>
</organism>
<reference evidence="1 2" key="1">
    <citation type="submission" date="2018-04" db="EMBL/GenBank/DDBJ databases">
        <title>Novel Campyloabacter and Helicobacter Species and Strains.</title>
        <authorList>
            <person name="Mannion A.J."/>
            <person name="Shen Z."/>
            <person name="Fox J.G."/>
        </authorList>
    </citation>
    <scope>NUCLEOTIDE SEQUENCE [LARGE SCALE GENOMIC DNA]</scope>
    <source>
        <strain evidence="1 2">MIT 99-5101</strain>
    </source>
</reference>
<gene>
    <name evidence="1" type="ORF">CQA43_08885</name>
</gene>
<proteinExistence type="predicted"/>
<dbReference type="OrthoDB" id="9784009at2"/>
<name>A0A3D8I962_9HELI</name>
<comment type="caution">
    <text evidence="1">The sequence shown here is derived from an EMBL/GenBank/DDBJ whole genome shotgun (WGS) entry which is preliminary data.</text>
</comment>
<keyword evidence="2" id="KW-1185">Reference proteome</keyword>
<dbReference type="EMBL" id="NXLS01000012">
    <property type="protein sequence ID" value="RDU61689.1"/>
    <property type="molecule type" value="Genomic_DNA"/>
</dbReference>
<dbReference type="Pfam" id="PF07424">
    <property type="entry name" value="TrbM"/>
    <property type="match status" value="1"/>
</dbReference>